<evidence type="ECO:0000313" key="2">
    <source>
        <dbReference type="Proteomes" id="UP000073604"/>
    </source>
</evidence>
<reference evidence="2" key="1">
    <citation type="submission" date="2016-03" db="EMBL/GenBank/DDBJ databases">
        <authorList>
            <person name="Oger P.M."/>
        </authorList>
    </citation>
    <scope>NUCLEOTIDE SEQUENCE [LARGE SCALE GENOMIC DNA]</scope>
    <source>
        <strain evidence="2">OG-1</strain>
        <plasmid evidence="2">Plasmid</plasmid>
    </source>
</reference>
<protein>
    <submittedName>
        <fullName evidence="1">Uncharacterized protein</fullName>
    </submittedName>
</protein>
<accession>A0A142CXT1</accession>
<dbReference type="RefSeq" id="WP_062390947.1">
    <property type="nucleotide sequence ID" value="NZ_CP014751.1"/>
</dbReference>
<dbReference type="KEGG" id="tpep:A0127_10105"/>
<evidence type="ECO:0000313" key="1">
    <source>
        <dbReference type="EMBL" id="AMQ19583.1"/>
    </source>
</evidence>
<keyword evidence="2" id="KW-1185">Reference proteome</keyword>
<dbReference type="GeneID" id="27140903"/>
<dbReference type="AlphaFoldDB" id="A0A142CXT1"/>
<dbReference type="OrthoDB" id="103493at2157"/>
<geneLocation type="plasmid" evidence="2"/>
<keyword evidence="1" id="KW-0614">Plasmid</keyword>
<gene>
    <name evidence="1" type="ORF">A0127_10105</name>
</gene>
<dbReference type="Proteomes" id="UP000073604">
    <property type="component" value="Plasmid unnamed"/>
</dbReference>
<proteinExistence type="predicted"/>
<dbReference type="EMBL" id="CP014751">
    <property type="protein sequence ID" value="AMQ19583.1"/>
    <property type="molecule type" value="Genomic_DNA"/>
</dbReference>
<name>A0A142CXT1_9EURY</name>
<organism evidence="1 2">
    <name type="scientific">Thermococcus peptonophilus</name>
    <dbReference type="NCBI Taxonomy" id="53952"/>
    <lineage>
        <taxon>Archaea</taxon>
        <taxon>Methanobacteriati</taxon>
        <taxon>Methanobacteriota</taxon>
        <taxon>Thermococci</taxon>
        <taxon>Thermococcales</taxon>
        <taxon>Thermococcaceae</taxon>
        <taxon>Thermococcus</taxon>
    </lineage>
</organism>
<sequence length="119" mass="13167">MRYTAGLLVVLLSILLAVTYYSAVGHRDERDVFYGVLVGGKPLNSENALVLADTDCIPNHEYTELTCTAVITAGDDVLRVRYTHPIEVPCLSRGDKVKISMKDNSTVFIIRKGKPSMEH</sequence>